<organism evidence="1 2">
    <name type="scientific">Candidatus Sungbacteria bacterium RIFCSPLOWO2_01_FULL_47_10</name>
    <dbReference type="NCBI Taxonomy" id="1802276"/>
    <lineage>
        <taxon>Bacteria</taxon>
        <taxon>Candidatus Sungiibacteriota</taxon>
    </lineage>
</organism>
<evidence type="ECO:0000313" key="1">
    <source>
        <dbReference type="EMBL" id="OHA04514.1"/>
    </source>
</evidence>
<sequence>MPHIENKGKNMPIVARACFLDFDHTLFHTDEFFHVDVRNAFLHLGIGDDVWRRAYDAVWHNGYTLEKHAAEISRRTGGRIPLEEMNVVLKDAFSDLRKYVFPDVVPFLEMAKERGFSTHLLSFGDEAWQKYKVKSSGLWPYFNEVFFTGREGMKAGVVFERSPDGAEIHIIDNNPDELDVIKDRVPQCRTWRINRVPDEHKHPSDESSRLLFLEARRYTGKTGRYPHSPCTSLIGIL</sequence>
<dbReference type="Gene3D" id="3.40.50.1000">
    <property type="entry name" value="HAD superfamily/HAD-like"/>
    <property type="match status" value="1"/>
</dbReference>
<dbReference type="InterPro" id="IPR036412">
    <property type="entry name" value="HAD-like_sf"/>
</dbReference>
<dbReference type="EMBL" id="MHQO01000076">
    <property type="protein sequence ID" value="OHA04514.1"/>
    <property type="molecule type" value="Genomic_DNA"/>
</dbReference>
<protein>
    <recommendedName>
        <fullName evidence="3">Haloacid dehalogenase</fullName>
    </recommendedName>
</protein>
<reference evidence="1 2" key="1">
    <citation type="journal article" date="2016" name="Nat. Commun.">
        <title>Thousands of microbial genomes shed light on interconnected biogeochemical processes in an aquifer system.</title>
        <authorList>
            <person name="Anantharaman K."/>
            <person name="Brown C.T."/>
            <person name="Hug L.A."/>
            <person name="Sharon I."/>
            <person name="Castelle C.J."/>
            <person name="Probst A.J."/>
            <person name="Thomas B.C."/>
            <person name="Singh A."/>
            <person name="Wilkins M.J."/>
            <person name="Karaoz U."/>
            <person name="Brodie E.L."/>
            <person name="Williams K.H."/>
            <person name="Hubbard S.S."/>
            <person name="Banfield J.F."/>
        </authorList>
    </citation>
    <scope>NUCLEOTIDE SEQUENCE [LARGE SCALE GENOMIC DNA]</scope>
</reference>
<accession>A0A1G2KZ41</accession>
<dbReference type="SUPFAM" id="SSF56784">
    <property type="entry name" value="HAD-like"/>
    <property type="match status" value="1"/>
</dbReference>
<dbReference type="AlphaFoldDB" id="A0A1G2KZ41"/>
<name>A0A1G2KZ41_9BACT</name>
<gene>
    <name evidence="1" type="ORF">A2934_02275</name>
</gene>
<evidence type="ECO:0008006" key="3">
    <source>
        <dbReference type="Google" id="ProtNLM"/>
    </source>
</evidence>
<proteinExistence type="predicted"/>
<comment type="caution">
    <text evidence="1">The sequence shown here is derived from an EMBL/GenBank/DDBJ whole genome shotgun (WGS) entry which is preliminary data.</text>
</comment>
<dbReference type="Proteomes" id="UP000177982">
    <property type="component" value="Unassembled WGS sequence"/>
</dbReference>
<dbReference type="InterPro" id="IPR023214">
    <property type="entry name" value="HAD_sf"/>
</dbReference>
<evidence type="ECO:0000313" key="2">
    <source>
        <dbReference type="Proteomes" id="UP000177982"/>
    </source>
</evidence>